<keyword evidence="4" id="KW-0677">Repeat</keyword>
<dbReference type="PROSITE" id="PS50287">
    <property type="entry name" value="SRCR_2"/>
    <property type="match status" value="4"/>
</dbReference>
<proteinExistence type="predicted"/>
<keyword evidence="8" id="KW-1133">Transmembrane helix</keyword>
<evidence type="ECO:0000256" key="2">
    <source>
        <dbReference type="ARBA" id="ARBA00022525"/>
    </source>
</evidence>
<dbReference type="FunFam" id="3.10.250.10:FF:000006">
    <property type="entry name" value="neurotrypsin isoform X2"/>
    <property type="match status" value="2"/>
</dbReference>
<dbReference type="Gene3D" id="3.10.250.10">
    <property type="entry name" value="SRCR-like domain"/>
    <property type="match status" value="4"/>
</dbReference>
<feature type="domain" description="SRCR" evidence="9">
    <location>
        <begin position="366"/>
        <end position="466"/>
    </location>
</feature>
<gene>
    <name evidence="10" type="primary">ssc4d</name>
</gene>
<dbReference type="AlphaFoldDB" id="A0A8C5HCH8"/>
<dbReference type="Proteomes" id="UP000694680">
    <property type="component" value="Chromosome 14"/>
</dbReference>
<keyword evidence="5 7" id="KW-1015">Disulfide bond</keyword>
<feature type="domain" description="SRCR" evidence="9">
    <location>
        <begin position="496"/>
        <end position="596"/>
    </location>
</feature>
<dbReference type="SMART" id="SM00202">
    <property type="entry name" value="SR"/>
    <property type="match status" value="4"/>
</dbReference>
<feature type="disulfide bond" evidence="7">
    <location>
        <begin position="521"/>
        <end position="585"/>
    </location>
</feature>
<keyword evidence="6" id="KW-0325">Glycoprotein</keyword>
<feature type="disulfide bond" evidence="7">
    <location>
        <begin position="284"/>
        <end position="294"/>
    </location>
</feature>
<dbReference type="InterPro" id="IPR001190">
    <property type="entry name" value="SRCR"/>
</dbReference>
<evidence type="ECO:0000256" key="4">
    <source>
        <dbReference type="ARBA" id="ARBA00022737"/>
    </source>
</evidence>
<feature type="disulfide bond" evidence="7">
    <location>
        <begin position="125"/>
        <end position="186"/>
    </location>
</feature>
<feature type="domain" description="SRCR" evidence="9">
    <location>
        <begin position="215"/>
        <end position="315"/>
    </location>
</feature>
<comment type="subcellular location">
    <subcellularLocation>
        <location evidence="1">Secreted</location>
    </subcellularLocation>
</comment>
<organism evidence="10 11">
    <name type="scientific">Gouania willdenowi</name>
    <name type="common">Blunt-snouted clingfish</name>
    <name type="synonym">Lepadogaster willdenowi</name>
    <dbReference type="NCBI Taxonomy" id="441366"/>
    <lineage>
        <taxon>Eukaryota</taxon>
        <taxon>Metazoa</taxon>
        <taxon>Chordata</taxon>
        <taxon>Craniata</taxon>
        <taxon>Vertebrata</taxon>
        <taxon>Euteleostomi</taxon>
        <taxon>Actinopterygii</taxon>
        <taxon>Neopterygii</taxon>
        <taxon>Teleostei</taxon>
        <taxon>Neoteleostei</taxon>
        <taxon>Acanthomorphata</taxon>
        <taxon>Ovalentaria</taxon>
        <taxon>Blenniimorphae</taxon>
        <taxon>Blenniiformes</taxon>
        <taxon>Gobiesocoidei</taxon>
        <taxon>Gobiesocidae</taxon>
        <taxon>Gobiesocinae</taxon>
        <taxon>Gouania</taxon>
    </lineage>
</organism>
<evidence type="ECO:0000256" key="6">
    <source>
        <dbReference type="ARBA" id="ARBA00023180"/>
    </source>
</evidence>
<feature type="domain" description="SRCR" evidence="9">
    <location>
        <begin position="87"/>
        <end position="187"/>
    </location>
</feature>
<dbReference type="PANTHER" id="PTHR48071">
    <property type="entry name" value="SRCR DOMAIN-CONTAINING PROTEIN"/>
    <property type="match status" value="1"/>
</dbReference>
<dbReference type="Ensembl" id="ENSGWIT00000047169.1">
    <property type="protein sequence ID" value="ENSGWIP00000043486.1"/>
    <property type="gene ID" value="ENSGWIG00000021737.1"/>
</dbReference>
<evidence type="ECO:0000256" key="8">
    <source>
        <dbReference type="SAM" id="Phobius"/>
    </source>
</evidence>
<feature type="disulfide bond" evidence="7">
    <location>
        <begin position="253"/>
        <end position="314"/>
    </location>
</feature>
<name>A0A8C5HCH8_GOUWI</name>
<feature type="disulfide bond" evidence="7">
    <location>
        <begin position="404"/>
        <end position="465"/>
    </location>
</feature>
<feature type="disulfide bond" evidence="7">
    <location>
        <begin position="240"/>
        <end position="304"/>
    </location>
</feature>
<feature type="disulfide bond" evidence="7">
    <location>
        <begin position="156"/>
        <end position="166"/>
    </location>
</feature>
<sequence length="598" mass="65259">MGPQHSSTMIIVCSAQGLMVSLGAMRGQRVVETMCRCWNPAIWLLVTLLGSLVLVAVSVLLQFEEVKMHRRSVQPQTQYHNQTQYHIQLVNGRNHCEGRVEVHFNGSVGTVCDDDWDMVDANVVCQQLGCGVATLTGSSSRFGQGSGLIVLDNVDCRGGETDLSQCHSLGWGINNCYHYEDVGVVCKELSHFESRTFEDHTTSPQVNFGTRAGTIRLVNGQNSCEGRVEIFNQGKWGTVCDDDWNLRSAQVVCQQVGCGHAKAAPTNSYFGHGRGLILLDNVQCEGIEQNLTKCRSRGWGVHNCGHHEDAGVVCSGVTTTQPATTDIQKNLWETQNTQATHVVLHTELLTTTTVTTPVQTRGRSTIRVVNGNSSCQGRVEVLYKTIWGTVCDDDWDLLNAHVVCRQLGCGPARRAMSQAHFGYGSGPILLDNVKCSGPESGLSECFHLGWGQHNCGHHEDAGVICESELHRIFRETEIIPTTVTQPTTTHPSEGTLRLLNGQHRCEGRVEIYINSEWGTVCDDAWDLPDAQVVCRSLSCGEATGAWGDAHFGPGTGTILLDNLKCVGSESSLKECSHISWDVHNCDHSEDAGVTCSLS</sequence>
<protein>
    <recommendedName>
        <fullName evidence="9">SRCR domain-containing protein</fullName>
    </recommendedName>
</protein>
<dbReference type="InterPro" id="IPR036772">
    <property type="entry name" value="SRCR-like_dom_sf"/>
</dbReference>
<dbReference type="PRINTS" id="PR00258">
    <property type="entry name" value="SPERACTRCPTR"/>
</dbReference>
<evidence type="ECO:0000256" key="1">
    <source>
        <dbReference type="ARBA" id="ARBA00004613"/>
    </source>
</evidence>
<feature type="transmembrane region" description="Helical" evidence="8">
    <location>
        <begin position="37"/>
        <end position="61"/>
    </location>
</feature>
<keyword evidence="3" id="KW-0732">Signal</keyword>
<feature type="disulfide bond" evidence="7">
    <location>
        <begin position="435"/>
        <end position="445"/>
    </location>
</feature>
<dbReference type="GO" id="GO:0031638">
    <property type="term" value="P:zymogen activation"/>
    <property type="evidence" value="ECO:0007669"/>
    <property type="project" value="TreeGrafter"/>
</dbReference>
<accession>A0A8C5HCH8</accession>
<evidence type="ECO:0000313" key="11">
    <source>
        <dbReference type="Proteomes" id="UP000694680"/>
    </source>
</evidence>
<keyword evidence="2" id="KW-0964">Secreted</keyword>
<reference evidence="10" key="3">
    <citation type="submission" date="2025-09" db="UniProtKB">
        <authorList>
            <consortium name="Ensembl"/>
        </authorList>
    </citation>
    <scope>IDENTIFICATION</scope>
</reference>
<evidence type="ECO:0000256" key="7">
    <source>
        <dbReference type="PROSITE-ProRule" id="PRU00196"/>
    </source>
</evidence>
<evidence type="ECO:0000313" key="10">
    <source>
        <dbReference type="Ensembl" id="ENSGWIP00000043486.1"/>
    </source>
</evidence>
<evidence type="ECO:0000256" key="3">
    <source>
        <dbReference type="ARBA" id="ARBA00022729"/>
    </source>
</evidence>
<dbReference type="FunFam" id="3.10.250.10:FF:000003">
    <property type="entry name" value="Deleted in malignant brain tumors 1"/>
    <property type="match status" value="1"/>
</dbReference>
<dbReference type="GO" id="GO:0005615">
    <property type="term" value="C:extracellular space"/>
    <property type="evidence" value="ECO:0007669"/>
    <property type="project" value="TreeGrafter"/>
</dbReference>
<dbReference type="PANTHER" id="PTHR48071:SF15">
    <property type="entry name" value="SRCR DOMAIN-CONTAINING PROTEIN"/>
    <property type="match status" value="1"/>
</dbReference>
<dbReference type="Pfam" id="PF00530">
    <property type="entry name" value="SRCR"/>
    <property type="match status" value="4"/>
</dbReference>
<dbReference type="GO" id="GO:0004252">
    <property type="term" value="F:serine-type endopeptidase activity"/>
    <property type="evidence" value="ECO:0007669"/>
    <property type="project" value="TreeGrafter"/>
</dbReference>
<dbReference type="PROSITE" id="PS00420">
    <property type="entry name" value="SRCR_1"/>
    <property type="match status" value="2"/>
</dbReference>
<feature type="disulfide bond" evidence="7">
    <location>
        <begin position="112"/>
        <end position="176"/>
    </location>
</feature>
<feature type="disulfide bond" evidence="7">
    <location>
        <begin position="534"/>
        <end position="595"/>
    </location>
</feature>
<keyword evidence="8" id="KW-0812">Transmembrane</keyword>
<reference evidence="10" key="2">
    <citation type="submission" date="2025-08" db="UniProtKB">
        <authorList>
            <consortium name="Ensembl"/>
        </authorList>
    </citation>
    <scope>IDENTIFICATION</scope>
</reference>
<dbReference type="FunFam" id="3.10.250.10:FF:000001">
    <property type="entry name" value="Lysyl oxidase 4 isoform X1"/>
    <property type="match status" value="1"/>
</dbReference>
<dbReference type="SUPFAM" id="SSF56487">
    <property type="entry name" value="SRCR-like"/>
    <property type="match status" value="4"/>
</dbReference>
<dbReference type="GO" id="GO:0005886">
    <property type="term" value="C:plasma membrane"/>
    <property type="evidence" value="ECO:0007669"/>
    <property type="project" value="TreeGrafter"/>
</dbReference>
<keyword evidence="8" id="KW-0472">Membrane</keyword>
<evidence type="ECO:0000259" key="9">
    <source>
        <dbReference type="PROSITE" id="PS50287"/>
    </source>
</evidence>
<feature type="disulfide bond" evidence="7">
    <location>
        <begin position="565"/>
        <end position="575"/>
    </location>
</feature>
<keyword evidence="11" id="KW-1185">Reference proteome</keyword>
<feature type="disulfide bond" evidence="7">
    <location>
        <begin position="391"/>
        <end position="455"/>
    </location>
</feature>
<reference evidence="10" key="1">
    <citation type="submission" date="2020-06" db="EMBL/GenBank/DDBJ databases">
        <authorList>
            <consortium name="Wellcome Sanger Institute Data Sharing"/>
        </authorList>
    </citation>
    <scope>NUCLEOTIDE SEQUENCE [LARGE SCALE GENOMIC DNA]</scope>
</reference>
<evidence type="ECO:0000256" key="5">
    <source>
        <dbReference type="ARBA" id="ARBA00023157"/>
    </source>
</evidence>